<accession>A0AAD4IDZ9</accession>
<comment type="caution">
    <text evidence="1">The sequence shown here is derived from an EMBL/GenBank/DDBJ whole genome shotgun (WGS) entry which is preliminary data.</text>
</comment>
<dbReference type="Proteomes" id="UP001199106">
    <property type="component" value="Unassembled WGS sequence"/>
</dbReference>
<reference evidence="1" key="1">
    <citation type="submission" date="2021-07" db="EMBL/GenBank/DDBJ databases">
        <title>Genome Resource of American Ginseng Black Spot Pathogen Alternaria panax.</title>
        <authorList>
            <person name="Qiu C."/>
            <person name="Wang W."/>
            <person name="Liu Z."/>
        </authorList>
    </citation>
    <scope>NUCLEOTIDE SEQUENCE</scope>
    <source>
        <strain evidence="1">BNCC115425</strain>
    </source>
</reference>
<gene>
    <name evidence="1" type="ORF">G6011_11425</name>
</gene>
<sequence length="110" mass="12259">MIALADYCFKTARSIRGCSWYLLIDMHGGEGSAISSVPADPTSYSHRNAVFKTQFNDRIFPVSATFKPEMIGFLNGWVEAVEGASEGEEFGMYINYADTNLTKTEAHSRY</sequence>
<name>A0AAD4IDZ9_9PLEO</name>
<proteinExistence type="predicted"/>
<dbReference type="AlphaFoldDB" id="A0AAD4IDZ9"/>
<dbReference type="Gene3D" id="3.40.462.20">
    <property type="match status" value="1"/>
</dbReference>
<protein>
    <submittedName>
        <fullName evidence="1">Uncharacterized protein</fullName>
    </submittedName>
</protein>
<keyword evidence="2" id="KW-1185">Reference proteome</keyword>
<evidence type="ECO:0000313" key="1">
    <source>
        <dbReference type="EMBL" id="KAG9192691.1"/>
    </source>
</evidence>
<evidence type="ECO:0000313" key="2">
    <source>
        <dbReference type="Proteomes" id="UP001199106"/>
    </source>
</evidence>
<dbReference type="EMBL" id="JAANER010000003">
    <property type="protein sequence ID" value="KAG9192691.1"/>
    <property type="molecule type" value="Genomic_DNA"/>
</dbReference>
<organism evidence="1 2">
    <name type="scientific">Alternaria panax</name>
    <dbReference type="NCBI Taxonomy" id="48097"/>
    <lineage>
        <taxon>Eukaryota</taxon>
        <taxon>Fungi</taxon>
        <taxon>Dikarya</taxon>
        <taxon>Ascomycota</taxon>
        <taxon>Pezizomycotina</taxon>
        <taxon>Dothideomycetes</taxon>
        <taxon>Pleosporomycetidae</taxon>
        <taxon>Pleosporales</taxon>
        <taxon>Pleosporineae</taxon>
        <taxon>Pleosporaceae</taxon>
        <taxon>Alternaria</taxon>
        <taxon>Alternaria sect. Panax</taxon>
    </lineage>
</organism>